<dbReference type="PANTHER" id="PTHR42928">
    <property type="entry name" value="TRICARBOXYLATE-BINDING PROTEIN"/>
    <property type="match status" value="1"/>
</dbReference>
<dbReference type="PIRSF" id="PIRSF017082">
    <property type="entry name" value="YflP"/>
    <property type="match status" value="1"/>
</dbReference>
<comment type="similarity">
    <text evidence="1">Belongs to the UPF0065 (bug) family.</text>
</comment>
<accession>A0ABS6ISN3</accession>
<comment type="caution">
    <text evidence="2">The sequence shown here is derived from an EMBL/GenBank/DDBJ whole genome shotgun (WGS) entry which is preliminary data.</text>
</comment>
<evidence type="ECO:0000313" key="2">
    <source>
        <dbReference type="EMBL" id="MBU8877040.1"/>
    </source>
</evidence>
<reference evidence="2 3" key="1">
    <citation type="submission" date="2021-06" db="EMBL/GenBank/DDBJ databases">
        <authorList>
            <person name="Lee D.H."/>
        </authorList>
    </citation>
    <scope>NUCLEOTIDE SEQUENCE [LARGE SCALE GENOMIC DNA]</scope>
    <source>
        <strain evidence="2 3">MMS21-HV4-11</strain>
    </source>
</reference>
<proteinExistence type="inferred from homology"/>
<gene>
    <name evidence="2" type="ORF">KQ910_24930</name>
</gene>
<organism evidence="2 3">
    <name type="scientific">Reyranella humidisoli</name>
    <dbReference type="NCBI Taxonomy" id="2849149"/>
    <lineage>
        <taxon>Bacteria</taxon>
        <taxon>Pseudomonadati</taxon>
        <taxon>Pseudomonadota</taxon>
        <taxon>Alphaproteobacteria</taxon>
        <taxon>Hyphomicrobiales</taxon>
        <taxon>Reyranellaceae</taxon>
        <taxon>Reyranella</taxon>
    </lineage>
</organism>
<dbReference type="PANTHER" id="PTHR42928:SF5">
    <property type="entry name" value="BLR1237 PROTEIN"/>
    <property type="match status" value="1"/>
</dbReference>
<protein>
    <submittedName>
        <fullName evidence="2">Tripartite tricarboxylate transporter substrate binding protein</fullName>
    </submittedName>
</protein>
<evidence type="ECO:0000256" key="1">
    <source>
        <dbReference type="ARBA" id="ARBA00006987"/>
    </source>
</evidence>
<dbReference type="RefSeq" id="WP_216966416.1">
    <property type="nucleotide sequence ID" value="NZ_JAHOPB010000003.1"/>
</dbReference>
<keyword evidence="3" id="KW-1185">Reference proteome</keyword>
<name>A0ABS6ISN3_9HYPH</name>
<sequence>MTIGKRLIGRRTVVGGIAAATLAAPALVKAQGTYPNKTIRYINPFPAGGATDTLSRMFCAKMSELSGQQWIVENKGGSGGNVGMDALAQSPPDGYTLGLGGIASHAISPTLYAKLPFNARTDFTFISTMWQLPNMLVVNLDVPAKTVPELIELLRKNPGKYSYGSAGSGTTLHLSGELFKLMAKVDIIHVPYRGGGPAMQDLLAGQIHMIFDNIPGALAQARPGKVRALGVTSAKRSPVVPDVPAIAETLPGFDINSWTTLTGPAKLPPEIVTRLSDLSKKALESEDLKAKFFDQAAIAIWRSPADTLAYRDSEEARLAPIIKASGARVE</sequence>
<dbReference type="CDD" id="cd13578">
    <property type="entry name" value="PBP2_Bug27"/>
    <property type="match status" value="1"/>
</dbReference>
<dbReference type="InterPro" id="IPR005064">
    <property type="entry name" value="BUG"/>
</dbReference>
<evidence type="ECO:0000313" key="3">
    <source>
        <dbReference type="Proteomes" id="UP000727907"/>
    </source>
</evidence>
<dbReference type="Proteomes" id="UP000727907">
    <property type="component" value="Unassembled WGS sequence"/>
</dbReference>
<dbReference type="Pfam" id="PF03401">
    <property type="entry name" value="TctC"/>
    <property type="match status" value="1"/>
</dbReference>
<dbReference type="EMBL" id="JAHOPB010000003">
    <property type="protein sequence ID" value="MBU8877040.1"/>
    <property type="molecule type" value="Genomic_DNA"/>
</dbReference>